<name>A0AAV4GQR7_9GAST</name>
<comment type="caution">
    <text evidence="2">The sequence shown here is derived from an EMBL/GenBank/DDBJ whole genome shotgun (WGS) entry which is preliminary data.</text>
</comment>
<feature type="region of interest" description="Disordered" evidence="1">
    <location>
        <begin position="72"/>
        <end position="114"/>
    </location>
</feature>
<evidence type="ECO:0000256" key="1">
    <source>
        <dbReference type="SAM" id="MobiDB-lite"/>
    </source>
</evidence>
<sequence length="130" mass="14433">MKTKGNIYKDTLITDTGATNVHGPASLIEDRDLWRSMVMSWSHPPQVKFDSINSCGSCPKLRPDVVSKLPLSVYNIPTPKPGPHDDDDDDDDDRDDDNDYDNGGGYGSAAVDNINNDNEMKRKLLIALKR</sequence>
<dbReference type="EMBL" id="BMAT01001486">
    <property type="protein sequence ID" value="GFR86690.1"/>
    <property type="molecule type" value="Genomic_DNA"/>
</dbReference>
<protein>
    <submittedName>
        <fullName evidence="2">Uncharacterized protein</fullName>
    </submittedName>
</protein>
<feature type="compositionally biased region" description="Acidic residues" evidence="1">
    <location>
        <begin position="85"/>
        <end position="100"/>
    </location>
</feature>
<organism evidence="2 3">
    <name type="scientific">Elysia marginata</name>
    <dbReference type="NCBI Taxonomy" id="1093978"/>
    <lineage>
        <taxon>Eukaryota</taxon>
        <taxon>Metazoa</taxon>
        <taxon>Spiralia</taxon>
        <taxon>Lophotrochozoa</taxon>
        <taxon>Mollusca</taxon>
        <taxon>Gastropoda</taxon>
        <taxon>Heterobranchia</taxon>
        <taxon>Euthyneura</taxon>
        <taxon>Panpulmonata</taxon>
        <taxon>Sacoglossa</taxon>
        <taxon>Placobranchoidea</taxon>
        <taxon>Plakobranchidae</taxon>
        <taxon>Elysia</taxon>
    </lineage>
</organism>
<dbReference type="Proteomes" id="UP000762676">
    <property type="component" value="Unassembled WGS sequence"/>
</dbReference>
<dbReference type="AlphaFoldDB" id="A0AAV4GQR7"/>
<gene>
    <name evidence="2" type="ORF">ElyMa_000726800</name>
</gene>
<keyword evidence="3" id="KW-1185">Reference proteome</keyword>
<evidence type="ECO:0000313" key="3">
    <source>
        <dbReference type="Proteomes" id="UP000762676"/>
    </source>
</evidence>
<reference evidence="2 3" key="1">
    <citation type="journal article" date="2021" name="Elife">
        <title>Chloroplast acquisition without the gene transfer in kleptoplastic sea slugs, Plakobranchus ocellatus.</title>
        <authorList>
            <person name="Maeda T."/>
            <person name="Takahashi S."/>
            <person name="Yoshida T."/>
            <person name="Shimamura S."/>
            <person name="Takaki Y."/>
            <person name="Nagai Y."/>
            <person name="Toyoda A."/>
            <person name="Suzuki Y."/>
            <person name="Arimoto A."/>
            <person name="Ishii H."/>
            <person name="Satoh N."/>
            <person name="Nishiyama T."/>
            <person name="Hasebe M."/>
            <person name="Maruyama T."/>
            <person name="Minagawa J."/>
            <person name="Obokata J."/>
            <person name="Shigenobu S."/>
        </authorList>
    </citation>
    <scope>NUCLEOTIDE SEQUENCE [LARGE SCALE GENOMIC DNA]</scope>
</reference>
<proteinExistence type="predicted"/>
<accession>A0AAV4GQR7</accession>
<evidence type="ECO:0000313" key="2">
    <source>
        <dbReference type="EMBL" id="GFR86690.1"/>
    </source>
</evidence>